<dbReference type="SMART" id="SM00382">
    <property type="entry name" value="AAA"/>
    <property type="match status" value="1"/>
</dbReference>
<dbReference type="InterPro" id="IPR002789">
    <property type="entry name" value="HerA_central"/>
</dbReference>
<dbReference type="Proteomes" id="UP000308230">
    <property type="component" value="Unassembled WGS sequence"/>
</dbReference>
<dbReference type="InterPro" id="IPR027417">
    <property type="entry name" value="P-loop_NTPase"/>
</dbReference>
<dbReference type="SUPFAM" id="SSF52540">
    <property type="entry name" value="P-loop containing nucleoside triphosphate hydrolases"/>
    <property type="match status" value="1"/>
</dbReference>
<sequence length="581" mass="66383">MVMHMTNNSIFQQKLFLGFINKVTTNFVSAHIPSSRYISKFYFNGEEFHGGQINSFVIIEGENLGFLGRIISTELPEKERIEISTEALKEKDFHPLVKIEILSCFDYFNMDFKKSISEFPNVGAKIYIARKQIVNRYIEQIEFVKHQLKTNKFASLINSYEAEVDLSLQSIFSRHTAVVGTTGSGKSWTTSNLIINIIEKNQKAILIDATGEYKSIAETYNDKTQEIILGQNHHFSYKKLTLEDLLFLVKPSANSQLPKLKEAIKSLKLIEIASEEIQSYVHTFQQGNRTVIKKNQPKQPFTQVLNNYINEVSQDNLNFDIRSLATQIENECFWENARNGSNTFGDTENSSLGFCATLITRINNLINERQFNRVFNFTSENETDDASDLLEQFVNENTKCLFYIDLSDLPFAFNIREVVANSIGRMLLSYAREDKFTSKPTVLIVDEAHQFLNKTVNNDYESFKMEAFDNISKEGRKYGLFLCICTQLPRDIPIGTLSQIGTFLVHRLINQRDKEIVINAMPSANSDIISYLPELGQGELIVSSSEIKVPLILKVKKPSVEPDSNTPVFRMEEGERQNGEQ</sequence>
<dbReference type="AlphaFoldDB" id="A0A5R9EXM2"/>
<feature type="domain" description="AAA+ ATPase" evidence="2">
    <location>
        <begin position="172"/>
        <end position="513"/>
    </location>
</feature>
<dbReference type="GO" id="GO:0005524">
    <property type="term" value="F:ATP binding"/>
    <property type="evidence" value="ECO:0007669"/>
    <property type="project" value="UniProtKB-KW"/>
</dbReference>
<evidence type="ECO:0000313" key="4">
    <source>
        <dbReference type="Proteomes" id="UP000308230"/>
    </source>
</evidence>
<accession>A0A5R9EXM2</accession>
<reference evidence="3 4" key="1">
    <citation type="submission" date="2019-04" db="EMBL/GenBank/DDBJ databases">
        <title>Bacillus caeni sp. nov., a bacterium isolated from mangrove sediment.</title>
        <authorList>
            <person name="Huang H."/>
            <person name="Mo K."/>
            <person name="Hu Y."/>
        </authorList>
    </citation>
    <scope>NUCLEOTIDE SEQUENCE [LARGE SCALE GENOMIC DNA]</scope>
    <source>
        <strain evidence="3 4">HB172195</strain>
    </source>
</reference>
<keyword evidence="4" id="KW-1185">Reference proteome</keyword>
<feature type="compositionally biased region" description="Basic and acidic residues" evidence="1">
    <location>
        <begin position="570"/>
        <end position="581"/>
    </location>
</feature>
<evidence type="ECO:0000313" key="3">
    <source>
        <dbReference type="EMBL" id="TLS35299.1"/>
    </source>
</evidence>
<organism evidence="3 4">
    <name type="scientific">Exobacillus caeni</name>
    <dbReference type="NCBI Taxonomy" id="2574798"/>
    <lineage>
        <taxon>Bacteria</taxon>
        <taxon>Bacillati</taxon>
        <taxon>Bacillota</taxon>
        <taxon>Bacilli</taxon>
        <taxon>Bacillales</taxon>
        <taxon>Guptibacillaceae</taxon>
        <taxon>Exobacillus</taxon>
    </lineage>
</organism>
<dbReference type="OrthoDB" id="9806951at2"/>
<name>A0A5R9EXM2_9BACL</name>
<protein>
    <submittedName>
        <fullName evidence="3">ATP-binding protein</fullName>
    </submittedName>
</protein>
<comment type="caution">
    <text evidence="3">The sequence shown here is derived from an EMBL/GenBank/DDBJ whole genome shotgun (WGS) entry which is preliminary data.</text>
</comment>
<evidence type="ECO:0000259" key="2">
    <source>
        <dbReference type="SMART" id="SM00382"/>
    </source>
</evidence>
<evidence type="ECO:0000256" key="1">
    <source>
        <dbReference type="SAM" id="MobiDB-lite"/>
    </source>
</evidence>
<dbReference type="Pfam" id="PF01935">
    <property type="entry name" value="DUF87"/>
    <property type="match status" value="1"/>
</dbReference>
<dbReference type="EMBL" id="SWLG01000024">
    <property type="protein sequence ID" value="TLS35299.1"/>
    <property type="molecule type" value="Genomic_DNA"/>
</dbReference>
<keyword evidence="3" id="KW-0547">Nucleotide-binding</keyword>
<gene>
    <name evidence="3" type="ORF">FCL54_21175</name>
</gene>
<keyword evidence="3" id="KW-0067">ATP-binding</keyword>
<dbReference type="InterPro" id="IPR003593">
    <property type="entry name" value="AAA+_ATPase"/>
</dbReference>
<dbReference type="PANTHER" id="PTHR42957">
    <property type="entry name" value="HELICASE MJ1565-RELATED"/>
    <property type="match status" value="1"/>
</dbReference>
<feature type="region of interest" description="Disordered" evidence="1">
    <location>
        <begin position="559"/>
        <end position="581"/>
    </location>
</feature>
<dbReference type="Gene3D" id="3.40.50.300">
    <property type="entry name" value="P-loop containing nucleotide triphosphate hydrolases"/>
    <property type="match status" value="2"/>
</dbReference>
<proteinExistence type="predicted"/>
<dbReference type="InterPro" id="IPR008571">
    <property type="entry name" value="HerA-like"/>
</dbReference>
<dbReference type="PANTHER" id="PTHR42957:SF1">
    <property type="entry name" value="HELICASE MJ1565-RELATED"/>
    <property type="match status" value="1"/>
</dbReference>